<dbReference type="EMBL" id="LVLJ01000267">
    <property type="protein sequence ID" value="OAE35091.1"/>
    <property type="molecule type" value="Genomic_DNA"/>
</dbReference>
<organism evidence="2 3">
    <name type="scientific">Marchantia polymorpha subsp. ruderalis</name>
    <dbReference type="NCBI Taxonomy" id="1480154"/>
    <lineage>
        <taxon>Eukaryota</taxon>
        <taxon>Viridiplantae</taxon>
        <taxon>Streptophyta</taxon>
        <taxon>Embryophyta</taxon>
        <taxon>Marchantiophyta</taxon>
        <taxon>Marchantiopsida</taxon>
        <taxon>Marchantiidae</taxon>
        <taxon>Marchantiales</taxon>
        <taxon>Marchantiaceae</taxon>
        <taxon>Marchantia</taxon>
    </lineage>
</organism>
<protein>
    <submittedName>
        <fullName evidence="2">Uncharacterized protein</fullName>
    </submittedName>
</protein>
<name>A0A176WR59_MARPO</name>
<feature type="compositionally biased region" description="Polar residues" evidence="1">
    <location>
        <begin position="65"/>
        <end position="80"/>
    </location>
</feature>
<evidence type="ECO:0000256" key="1">
    <source>
        <dbReference type="SAM" id="MobiDB-lite"/>
    </source>
</evidence>
<evidence type="ECO:0000313" key="3">
    <source>
        <dbReference type="Proteomes" id="UP000077202"/>
    </source>
</evidence>
<gene>
    <name evidence="2" type="ORF">AXG93_763s1250</name>
</gene>
<dbReference type="Proteomes" id="UP000077202">
    <property type="component" value="Unassembled WGS sequence"/>
</dbReference>
<proteinExistence type="predicted"/>
<evidence type="ECO:0000313" key="2">
    <source>
        <dbReference type="EMBL" id="OAE35091.1"/>
    </source>
</evidence>
<sequence length="109" mass="11646">MMGFNEAEHIQVGPVQLNSAGAGAVKEDRVNVGVAKSVECGAAAETVSGGEGVLWRFSEHRMTRSAVTSPHGTASQQSQFPDLRGSRVLSCDPASWTTMFRPQENWVLG</sequence>
<keyword evidence="3" id="KW-1185">Reference proteome</keyword>
<dbReference type="AlphaFoldDB" id="A0A176WR59"/>
<reference evidence="2" key="1">
    <citation type="submission" date="2016-03" db="EMBL/GenBank/DDBJ databases">
        <title>Mechanisms controlling the formation of the plant cell surface in tip-growing cells are functionally conserved among land plants.</title>
        <authorList>
            <person name="Honkanen S."/>
            <person name="Jones V.A."/>
            <person name="Morieri G."/>
            <person name="Champion C."/>
            <person name="Hetherington A.J."/>
            <person name="Kelly S."/>
            <person name="Saint-Marcoux D."/>
            <person name="Proust H."/>
            <person name="Prescott H."/>
            <person name="Dolan L."/>
        </authorList>
    </citation>
    <scope>NUCLEOTIDE SEQUENCE [LARGE SCALE GENOMIC DNA]</scope>
    <source>
        <tissue evidence="2">Whole gametophyte</tissue>
    </source>
</reference>
<accession>A0A176WR59</accession>
<feature type="region of interest" description="Disordered" evidence="1">
    <location>
        <begin position="64"/>
        <end position="86"/>
    </location>
</feature>
<comment type="caution">
    <text evidence="2">The sequence shown here is derived from an EMBL/GenBank/DDBJ whole genome shotgun (WGS) entry which is preliminary data.</text>
</comment>